<evidence type="ECO:0000256" key="6">
    <source>
        <dbReference type="ARBA" id="ARBA00023015"/>
    </source>
</evidence>
<feature type="domain" description="PHD-type" evidence="11">
    <location>
        <begin position="233"/>
        <end position="292"/>
    </location>
</feature>
<dbReference type="PANTHER" id="PTHR45888:SF4">
    <property type="entry name" value="PHD FINGER PROTEIN 10"/>
    <property type="match status" value="1"/>
</dbReference>
<dbReference type="eggNOG" id="KOG1512">
    <property type="taxonomic scope" value="Eukaryota"/>
</dbReference>
<keyword evidence="4 9" id="KW-0863">Zinc-finger</keyword>
<reference evidence="12" key="2">
    <citation type="submission" date="2015-06" db="UniProtKB">
        <authorList>
            <consortium name="EnsemblMetazoa"/>
        </authorList>
    </citation>
    <scope>IDENTIFICATION</scope>
</reference>
<feature type="compositionally biased region" description="Basic and acidic residues" evidence="10">
    <location>
        <begin position="175"/>
        <end position="184"/>
    </location>
</feature>
<dbReference type="CDD" id="cd15529">
    <property type="entry name" value="PHD2_PHF10"/>
    <property type="match status" value="1"/>
</dbReference>
<keyword evidence="5" id="KW-0862">Zinc</keyword>
<dbReference type="PROSITE" id="PS50016">
    <property type="entry name" value="ZF_PHD_2"/>
    <property type="match status" value="2"/>
</dbReference>
<organism evidence="12 13">
    <name type="scientific">Tetranychus urticae</name>
    <name type="common">Two-spotted spider mite</name>
    <dbReference type="NCBI Taxonomy" id="32264"/>
    <lineage>
        <taxon>Eukaryota</taxon>
        <taxon>Metazoa</taxon>
        <taxon>Ecdysozoa</taxon>
        <taxon>Arthropoda</taxon>
        <taxon>Chelicerata</taxon>
        <taxon>Arachnida</taxon>
        <taxon>Acari</taxon>
        <taxon>Acariformes</taxon>
        <taxon>Trombidiformes</taxon>
        <taxon>Prostigmata</taxon>
        <taxon>Eleutherengona</taxon>
        <taxon>Raphignathae</taxon>
        <taxon>Tetranychoidea</taxon>
        <taxon>Tetranychidae</taxon>
        <taxon>Tetranychus</taxon>
    </lineage>
</organism>
<dbReference type="EnsemblMetazoa" id="tetur32g00910.1">
    <property type="protein sequence ID" value="tetur32g00910.1"/>
    <property type="gene ID" value="tetur32g00910"/>
</dbReference>
<evidence type="ECO:0000259" key="11">
    <source>
        <dbReference type="PROSITE" id="PS50016"/>
    </source>
</evidence>
<evidence type="ECO:0000256" key="3">
    <source>
        <dbReference type="ARBA" id="ARBA00022737"/>
    </source>
</evidence>
<evidence type="ECO:0000313" key="13">
    <source>
        <dbReference type="Proteomes" id="UP000015104"/>
    </source>
</evidence>
<keyword evidence="3" id="KW-0677">Repeat</keyword>
<feature type="compositionally biased region" description="Polar residues" evidence="10">
    <location>
        <begin position="13"/>
        <end position="29"/>
    </location>
</feature>
<evidence type="ECO:0000256" key="10">
    <source>
        <dbReference type="SAM" id="MobiDB-lite"/>
    </source>
</evidence>
<feature type="compositionally biased region" description="Basic and acidic residues" evidence="10">
    <location>
        <begin position="143"/>
        <end position="153"/>
    </location>
</feature>
<dbReference type="InterPro" id="IPR001965">
    <property type="entry name" value="Znf_PHD"/>
</dbReference>
<evidence type="ECO:0000256" key="2">
    <source>
        <dbReference type="ARBA" id="ARBA00022723"/>
    </source>
</evidence>
<keyword evidence="7" id="KW-0804">Transcription</keyword>
<dbReference type="HOGENOM" id="CLU_718315_0_0_1"/>
<keyword evidence="6" id="KW-0805">Transcription regulation</keyword>
<evidence type="ECO:0000256" key="9">
    <source>
        <dbReference type="PROSITE-ProRule" id="PRU00146"/>
    </source>
</evidence>
<dbReference type="InterPro" id="IPR011011">
    <property type="entry name" value="Znf_FYVE_PHD"/>
</dbReference>
<feature type="region of interest" description="Disordered" evidence="10">
    <location>
        <begin position="1"/>
        <end position="30"/>
    </location>
</feature>
<evidence type="ECO:0000256" key="4">
    <source>
        <dbReference type="ARBA" id="ARBA00022771"/>
    </source>
</evidence>
<evidence type="ECO:0000256" key="5">
    <source>
        <dbReference type="ARBA" id="ARBA00022833"/>
    </source>
</evidence>
<feature type="region of interest" description="Disordered" evidence="10">
    <location>
        <begin position="143"/>
        <end position="226"/>
    </location>
</feature>
<reference evidence="13" key="1">
    <citation type="submission" date="2011-08" db="EMBL/GenBank/DDBJ databases">
        <authorList>
            <person name="Rombauts S."/>
        </authorList>
    </citation>
    <scope>NUCLEOTIDE SEQUENCE</scope>
    <source>
        <strain evidence="13">London</strain>
    </source>
</reference>
<feature type="compositionally biased region" description="Polar residues" evidence="10">
    <location>
        <begin position="185"/>
        <end position="195"/>
    </location>
</feature>
<comment type="subcellular location">
    <subcellularLocation>
        <location evidence="1">Nucleus</location>
    </subcellularLocation>
</comment>
<dbReference type="STRING" id="32264.T1L1U8"/>
<dbReference type="Proteomes" id="UP000015104">
    <property type="component" value="Unassembled WGS sequence"/>
</dbReference>
<keyword evidence="13" id="KW-1185">Reference proteome</keyword>
<dbReference type="SMART" id="SM00249">
    <property type="entry name" value="PHD"/>
    <property type="match status" value="2"/>
</dbReference>
<dbReference type="SUPFAM" id="SSF57903">
    <property type="entry name" value="FYVE/PHD zinc finger"/>
    <property type="match status" value="2"/>
</dbReference>
<dbReference type="GO" id="GO:0008270">
    <property type="term" value="F:zinc ion binding"/>
    <property type="evidence" value="ECO:0007669"/>
    <property type="project" value="UniProtKB-KW"/>
</dbReference>
<feature type="compositionally biased region" description="Polar residues" evidence="10">
    <location>
        <begin position="216"/>
        <end position="226"/>
    </location>
</feature>
<protein>
    <recommendedName>
        <fullName evidence="11">PHD-type domain-containing protein</fullName>
    </recommendedName>
</protein>
<dbReference type="Pfam" id="PF00628">
    <property type="entry name" value="PHD"/>
    <property type="match status" value="2"/>
</dbReference>
<feature type="compositionally biased region" description="Low complexity" evidence="10">
    <location>
        <begin position="197"/>
        <end position="208"/>
    </location>
</feature>
<dbReference type="GO" id="GO:0005634">
    <property type="term" value="C:nucleus"/>
    <property type="evidence" value="ECO:0007669"/>
    <property type="project" value="UniProtKB-SubCell"/>
</dbReference>
<feature type="domain" description="PHD-type" evidence="11">
    <location>
        <begin position="289"/>
        <end position="337"/>
    </location>
</feature>
<evidence type="ECO:0000313" key="12">
    <source>
        <dbReference type="EnsemblMetazoa" id="tetur32g00910.1"/>
    </source>
</evidence>
<feature type="compositionally biased region" description="Basic and acidic residues" evidence="10">
    <location>
        <begin position="1"/>
        <end position="12"/>
    </location>
</feature>
<proteinExistence type="predicted"/>
<dbReference type="InterPro" id="IPR019787">
    <property type="entry name" value="Znf_PHD-finger"/>
</dbReference>
<evidence type="ECO:0000256" key="1">
    <source>
        <dbReference type="ARBA" id="ARBA00004123"/>
    </source>
</evidence>
<keyword evidence="8" id="KW-0539">Nucleus</keyword>
<dbReference type="PANTHER" id="PTHR45888">
    <property type="entry name" value="HL01030P-RELATED"/>
    <property type="match status" value="1"/>
</dbReference>
<evidence type="ECO:0000256" key="7">
    <source>
        <dbReference type="ARBA" id="ARBA00023163"/>
    </source>
</evidence>
<dbReference type="AlphaFoldDB" id="T1L1U8"/>
<name>T1L1U8_TETUR</name>
<evidence type="ECO:0000256" key="8">
    <source>
        <dbReference type="ARBA" id="ARBA00023242"/>
    </source>
</evidence>
<dbReference type="InterPro" id="IPR013083">
    <property type="entry name" value="Znf_RING/FYVE/PHD"/>
</dbReference>
<sequence length="385" mass="42817">MKVLEDKKDKDNPVNNVSEASKSCPTNNVEKNKMSEMLKKAIKSATQYNLELNQARKEERRVSLDLQTDTVHYPIGLGKDNKMLKKNVAAGKCLKVGKYPVATIHGQHQDWYIKYSAEELKYFPINTVLYGPIASDAKKLIKPKDGQEGEKSSGSDSDSDSDSDSSSSCSQEDNNLERSNRENGHNGNDPNNEDGNSCDSCSSSQSSSSEEDVKTKTPSTSNDNSNSIRGSFQTVCKICKGSVQGNRSNVPEEFVHCSDCANSVHPSCLQLTTDMVDVIKSYAWQCTDCKTCVHCNKPHNEDKLMFCDMCDRGYHTFCVGLRVIPTGKWVCKLCAQCAQCGAIKPGDGPKTNWHHETIKIKSPDGETLRRHQLLCSNCYKQRKMR</sequence>
<dbReference type="EMBL" id="CAEY01000921">
    <property type="status" value="NOT_ANNOTATED_CDS"/>
    <property type="molecule type" value="Genomic_DNA"/>
</dbReference>
<keyword evidence="2" id="KW-0479">Metal-binding</keyword>
<accession>T1L1U8</accession>
<dbReference type="Gene3D" id="3.30.40.10">
    <property type="entry name" value="Zinc/RING finger domain, C3HC4 (zinc finger)"/>
    <property type="match status" value="1"/>
</dbReference>